<evidence type="ECO:0000313" key="1">
    <source>
        <dbReference type="EMBL" id="CDW48217.1"/>
    </source>
</evidence>
<protein>
    <submittedName>
        <fullName evidence="1">Uncharacterized protein</fullName>
    </submittedName>
</protein>
<accession>A0A0K2VDH1</accession>
<proteinExistence type="predicted"/>
<dbReference type="EMBL" id="HACA01030856">
    <property type="protein sequence ID" value="CDW48217.1"/>
    <property type="molecule type" value="Transcribed_RNA"/>
</dbReference>
<name>A0A0K2VDH1_LEPSM</name>
<organism evidence="1">
    <name type="scientific">Lepeophtheirus salmonis</name>
    <name type="common">Salmon louse</name>
    <name type="synonym">Caligus salmonis</name>
    <dbReference type="NCBI Taxonomy" id="72036"/>
    <lineage>
        <taxon>Eukaryota</taxon>
        <taxon>Metazoa</taxon>
        <taxon>Ecdysozoa</taxon>
        <taxon>Arthropoda</taxon>
        <taxon>Crustacea</taxon>
        <taxon>Multicrustacea</taxon>
        <taxon>Hexanauplia</taxon>
        <taxon>Copepoda</taxon>
        <taxon>Siphonostomatoida</taxon>
        <taxon>Caligidae</taxon>
        <taxon>Lepeophtheirus</taxon>
    </lineage>
</organism>
<dbReference type="AlphaFoldDB" id="A0A0K2VDH1"/>
<reference evidence="1" key="1">
    <citation type="submission" date="2014-05" db="EMBL/GenBank/DDBJ databases">
        <authorList>
            <person name="Chronopoulou M."/>
        </authorList>
    </citation>
    <scope>NUCLEOTIDE SEQUENCE</scope>
    <source>
        <tissue evidence="1">Whole organism</tissue>
    </source>
</reference>
<sequence>MTKNNLRAFRLHNQIGLILIILEL</sequence>